<evidence type="ECO:0000313" key="4">
    <source>
        <dbReference type="EMBL" id="KHN05285.1"/>
    </source>
</evidence>
<dbReference type="PROSITE" id="PS50994">
    <property type="entry name" value="INTEGRASE"/>
    <property type="match status" value="1"/>
</dbReference>
<dbReference type="InterPro" id="IPR036397">
    <property type="entry name" value="RNaseH_sf"/>
</dbReference>
<feature type="non-terminal residue" evidence="4">
    <location>
        <position position="1"/>
    </location>
</feature>
<dbReference type="SUPFAM" id="SSF53098">
    <property type="entry name" value="Ribonuclease H-like"/>
    <property type="match status" value="1"/>
</dbReference>
<dbReference type="GO" id="GO:0015074">
    <property type="term" value="P:DNA integration"/>
    <property type="evidence" value="ECO:0007669"/>
    <property type="project" value="InterPro"/>
</dbReference>
<dbReference type="CDD" id="cd09272">
    <property type="entry name" value="RNase_HI_RT_Ty1"/>
    <property type="match status" value="1"/>
</dbReference>
<feature type="non-terminal residue" evidence="4">
    <location>
        <position position="1346"/>
    </location>
</feature>
<dbReference type="InterPro" id="IPR043502">
    <property type="entry name" value="DNA/RNA_pol_sf"/>
</dbReference>
<keyword evidence="4" id="KW-0378">Hydrolase</keyword>
<proteinExistence type="predicted"/>
<dbReference type="InterPro" id="IPR012337">
    <property type="entry name" value="RNaseH-like_sf"/>
</dbReference>
<accession>A0A0B2P7I4</accession>
<dbReference type="InterPro" id="IPR001584">
    <property type="entry name" value="Integrase_cat-core"/>
</dbReference>
<protein>
    <submittedName>
        <fullName evidence="4">Retrovirus-related Pol polyprotein from transposon TNT 1-94</fullName>
        <ecNumber evidence="4">3.1.13.-</ecNumber>
    </submittedName>
</protein>
<dbReference type="Pfam" id="PF14244">
    <property type="entry name" value="Retrotran_gag_3"/>
    <property type="match status" value="1"/>
</dbReference>
<evidence type="ECO:0000256" key="1">
    <source>
        <dbReference type="ARBA" id="ARBA00022750"/>
    </source>
</evidence>
<dbReference type="SUPFAM" id="SSF56672">
    <property type="entry name" value="DNA/RNA polymerases"/>
    <property type="match status" value="1"/>
</dbReference>
<reference evidence="4" key="1">
    <citation type="submission" date="2014-07" db="EMBL/GenBank/DDBJ databases">
        <title>Identification of a novel salt tolerance gene in wild soybean by whole-genome sequencing.</title>
        <authorList>
            <person name="Lam H.-M."/>
            <person name="Qi X."/>
            <person name="Li M.-W."/>
            <person name="Liu X."/>
            <person name="Xie M."/>
            <person name="Ni M."/>
            <person name="Xu X."/>
        </authorList>
    </citation>
    <scope>NUCLEOTIDE SEQUENCE [LARGE SCALE GENOMIC DNA]</scope>
    <source>
        <tissue evidence="4">Root</tissue>
    </source>
</reference>
<name>A0A0B2P7I4_GLYSO</name>
<dbReference type="Pfam" id="PF00665">
    <property type="entry name" value="rve"/>
    <property type="match status" value="1"/>
</dbReference>
<dbReference type="Pfam" id="PF25597">
    <property type="entry name" value="SH3_retrovirus"/>
    <property type="match status" value="1"/>
</dbReference>
<dbReference type="InterPro" id="IPR013103">
    <property type="entry name" value="RVT_2"/>
</dbReference>
<dbReference type="Pfam" id="PF13976">
    <property type="entry name" value="gag_pre-integrs"/>
    <property type="match status" value="1"/>
</dbReference>
<gene>
    <name evidence="4" type="ORF">glysoja_039211</name>
</gene>
<organism evidence="4">
    <name type="scientific">Glycine soja</name>
    <name type="common">Wild soybean</name>
    <dbReference type="NCBI Taxonomy" id="3848"/>
    <lineage>
        <taxon>Eukaryota</taxon>
        <taxon>Viridiplantae</taxon>
        <taxon>Streptophyta</taxon>
        <taxon>Embryophyta</taxon>
        <taxon>Tracheophyta</taxon>
        <taxon>Spermatophyta</taxon>
        <taxon>Magnoliopsida</taxon>
        <taxon>eudicotyledons</taxon>
        <taxon>Gunneridae</taxon>
        <taxon>Pentapetalae</taxon>
        <taxon>rosids</taxon>
        <taxon>fabids</taxon>
        <taxon>Fabales</taxon>
        <taxon>Fabaceae</taxon>
        <taxon>Papilionoideae</taxon>
        <taxon>50 kb inversion clade</taxon>
        <taxon>NPAAA clade</taxon>
        <taxon>indigoferoid/millettioid clade</taxon>
        <taxon>Phaseoleae</taxon>
        <taxon>Glycine</taxon>
        <taxon>Glycine subgen. Soja</taxon>
    </lineage>
</organism>
<sequence length="1346" mass="152052">LDGSNYHSWARSLRRALGAKLKFEFLDGTIPMPVDAFDPSFRAWNRCNMLIHSWILNSVEPSISRSIVFMDNASDVWLDLKERFSQGDLVRVSEIQQEIYALTQGTRSVTTFYSDLKALWEELEIYMPIPNCTCHHRCSCDAMRLARRHHHTLHVMRFLTGLNDEFNAVKSQILLIEPLPSITKIFSMVIQFERQNCVPNLDDSKALVNASTSKSQGSANGRSNSGSKRYCTYCHKTNHFVENCFQKHGVPPHMMKNHSGSAHHSAVDGGEHTKGMKISHFFYSSICNNIALDTWIIDSGASHHICASLHWFHSYSEINPMIIKLPNGNHVTTKYAGTVVFSSSFSITNVLYVPTFTVNLISVSQLCHHTPYTLNFTDTICSIQEQKSLKMIGLGESRDGLYYLTQTNKECASSNYNISSIFSSANNVHIPENAIWHFRLGHLSSSRIALLHSQFPFIVNDSSSVCDICHFAKHRKLPFVHSYHKAIKCFDLIHFDIWGPISIKSVHNHAYFLTAVDDHSRYTWITLMKNKSEARLHVQNFIHFIKTQYNHSVKSIRTDNGPEFLMPDFYASKGILHQTSCVDSPQQNGRVERKHQQILNIGRALLVQSNLPKSFWCYAVSHAVYIMNRVPAPNLQNKSPYTLLYNTAPDFDTLKVFGSLVFASTLQSHRTKLDLRARKCVFLGYKSGVKGVVLLDLLNNSIFLSRDVTHHEHIFPYQSSSPKTPWEYHSISPTPNDSDITLDSDISLDINAEQSPSPPHSSLSPNISNDTVISDTSTSTPPPKDHNDSPLLHSKPIRQRRAPLHLSDYVCHNTSPTSHESLTSGTKSKYPLSSFHSLTLLSPSHKAFSMSITHCTEPQSYEEASKHEHWVTAMKEELNALAKNCTWKIVELPPHTKPIGCKWVYKVKHKANGQIERYKARLVAKGYNQVEGIDYFETFSPVAKITTVRTLLAVAAIKNWHLHQLDVNNAFLHGDLQEDVYMKIPDGVTCAKPNSVCKLQKSLYGLKQASRKWYEKLTNLLLKEGYIQSISDYSLFTLTKGNTFTALLVYVDDIILAGDSIDEFDRIKNVLDLAFKIKNLGKLKYFLGLEVAHSRLGITISQRKYCLDLLKDSGLLGCKPASTPLDTSIKLHSAAGTPYADISGYRRIVGKLLYLNTTRPDIAFATQQLSQFMQAPTNVHFNAACRVLRYLKNNPGQGIFFSRTSEMQLIGYSDADWAGCMDSRKSISGYCFFIGKSLVSWRAKKQATVSRSSSEAEYRALSSAACELQWLLYLFADLRVQLTRTPTLYCDNQSAVHIASNPVFHERTKHLEIDCHLVREKLLKGTLKLLPVSTSDQVADFLTKAL</sequence>
<evidence type="ECO:0000259" key="3">
    <source>
        <dbReference type="PROSITE" id="PS50994"/>
    </source>
</evidence>
<dbReference type="GO" id="GO:0004190">
    <property type="term" value="F:aspartic-type endopeptidase activity"/>
    <property type="evidence" value="ECO:0007669"/>
    <property type="project" value="UniProtKB-KW"/>
</dbReference>
<dbReference type="EC" id="3.1.13.-" evidence="4"/>
<dbReference type="InterPro" id="IPR054722">
    <property type="entry name" value="PolX-like_BBD"/>
</dbReference>
<dbReference type="GO" id="GO:0003676">
    <property type="term" value="F:nucleic acid binding"/>
    <property type="evidence" value="ECO:0007669"/>
    <property type="project" value="InterPro"/>
</dbReference>
<feature type="compositionally biased region" description="Polar residues" evidence="2">
    <location>
        <begin position="769"/>
        <end position="779"/>
    </location>
</feature>
<feature type="domain" description="Integrase catalytic" evidence="3">
    <location>
        <begin position="474"/>
        <end position="648"/>
    </location>
</feature>
<keyword evidence="1" id="KW-0064">Aspartyl protease</keyword>
<dbReference type="PANTHER" id="PTHR11439:SF498">
    <property type="entry name" value="DNAK FAMILY PROTEIN"/>
    <property type="match status" value="1"/>
</dbReference>
<dbReference type="InterPro" id="IPR029472">
    <property type="entry name" value="Copia-like_N"/>
</dbReference>
<dbReference type="Pfam" id="PF22936">
    <property type="entry name" value="Pol_BBD"/>
    <property type="match status" value="1"/>
</dbReference>
<evidence type="ECO:0000256" key="2">
    <source>
        <dbReference type="SAM" id="MobiDB-lite"/>
    </source>
</evidence>
<dbReference type="Proteomes" id="UP000053555">
    <property type="component" value="Unassembled WGS sequence"/>
</dbReference>
<dbReference type="EMBL" id="KN668565">
    <property type="protein sequence ID" value="KHN05285.1"/>
    <property type="molecule type" value="Genomic_DNA"/>
</dbReference>
<dbReference type="InterPro" id="IPR057670">
    <property type="entry name" value="SH3_retrovirus"/>
</dbReference>
<feature type="region of interest" description="Disordered" evidence="2">
    <location>
        <begin position="750"/>
        <end position="796"/>
    </location>
</feature>
<dbReference type="PANTHER" id="PTHR11439">
    <property type="entry name" value="GAG-POL-RELATED RETROTRANSPOSON"/>
    <property type="match status" value="1"/>
</dbReference>
<dbReference type="Gene3D" id="3.30.420.10">
    <property type="entry name" value="Ribonuclease H-like superfamily/Ribonuclease H"/>
    <property type="match status" value="1"/>
</dbReference>
<keyword evidence="1" id="KW-0645">Protease</keyword>
<dbReference type="InterPro" id="IPR025724">
    <property type="entry name" value="GAG-pre-integrase_dom"/>
</dbReference>
<dbReference type="Pfam" id="PF07727">
    <property type="entry name" value="RVT_2"/>
    <property type="match status" value="1"/>
</dbReference>